<keyword evidence="6" id="KW-0808">Transferase</keyword>
<keyword evidence="3 5" id="KW-1133">Transmembrane helix</keyword>
<keyword evidence="4 5" id="KW-0472">Membrane</keyword>
<evidence type="ECO:0000313" key="7">
    <source>
        <dbReference type="Proteomes" id="UP000005316"/>
    </source>
</evidence>
<comment type="subcellular location">
    <subcellularLocation>
        <location evidence="1">Endomembrane system</location>
        <topology evidence="1">Multi-pass membrane protein</topology>
    </subcellularLocation>
</comment>
<comment type="caution">
    <text evidence="6">The sequence shown here is derived from an EMBL/GenBank/DDBJ whole genome shotgun (WGS) entry which is preliminary data.</text>
</comment>
<dbReference type="PANTHER" id="PTHR12714">
    <property type="entry name" value="PROTEIN-S ISOPRENYLCYSTEINE O-METHYLTRANSFERASE"/>
    <property type="match status" value="1"/>
</dbReference>
<dbReference type="InterPro" id="IPR007318">
    <property type="entry name" value="Phopholipid_MeTrfase"/>
</dbReference>
<sequence>MGYFAITTLILVIIMVLARVAILRKKGIEAMKFGELDKKDYIVIPFVLLYFYIIVTSVLDLPILGSFLFNNKIISWIGIAFCIIGLILFLLSLIAFGKSFRVGIDKDHPGELITSGVFSVSRNPIYAAFLFILSGIFLVIPNWILLLYLIVGFWFINRQVLREEGSLEEIYGDEYNRYRKKVRRYL</sequence>
<evidence type="ECO:0000256" key="4">
    <source>
        <dbReference type="ARBA" id="ARBA00023136"/>
    </source>
</evidence>
<reference evidence="6 7" key="1">
    <citation type="submission" date="2011-04" db="EMBL/GenBank/DDBJ databases">
        <authorList>
            <person name="Muzny D."/>
            <person name="Qin X."/>
            <person name="Deng J."/>
            <person name="Jiang H."/>
            <person name="Liu Y."/>
            <person name="Qu J."/>
            <person name="Song X.-Z."/>
            <person name="Zhang L."/>
            <person name="Thornton R."/>
            <person name="Coyle M."/>
            <person name="Francisco L."/>
            <person name="Jackson L."/>
            <person name="Javaid M."/>
            <person name="Korchina V."/>
            <person name="Kovar C."/>
            <person name="Mata R."/>
            <person name="Mathew T."/>
            <person name="Ngo R."/>
            <person name="Nguyen L."/>
            <person name="Nguyen N."/>
            <person name="Okwuonu G."/>
            <person name="Ongeri F."/>
            <person name="Pham C."/>
            <person name="Simmons D."/>
            <person name="Wilczek-Boney K."/>
            <person name="Hale W."/>
            <person name="Jakkamsetti A."/>
            <person name="Pham P."/>
            <person name="Ruth R."/>
            <person name="San Lucas F."/>
            <person name="Warren J."/>
            <person name="Zhang J."/>
            <person name="Zhao Z."/>
            <person name="Zhou C."/>
            <person name="Zhu D."/>
            <person name="Lee S."/>
            <person name="Bess C."/>
            <person name="Blankenburg K."/>
            <person name="Forbes L."/>
            <person name="Fu Q."/>
            <person name="Gubbala S."/>
            <person name="Hirani K."/>
            <person name="Jayaseelan J.C."/>
            <person name="Lara F."/>
            <person name="Munidasa M."/>
            <person name="Palculict T."/>
            <person name="Patil S."/>
            <person name="Pu L.-L."/>
            <person name="Saada N."/>
            <person name="Tang L."/>
            <person name="Weissenberger G."/>
            <person name="Zhu Y."/>
            <person name="Hemphill L."/>
            <person name="Shang Y."/>
            <person name="Youmans B."/>
            <person name="Ayvaz T."/>
            <person name="Ross M."/>
            <person name="Santibanez J."/>
            <person name="Aqrawi P."/>
            <person name="Gross S."/>
            <person name="Joshi V."/>
            <person name="Fowler G."/>
            <person name="Nazareth L."/>
            <person name="Reid J."/>
            <person name="Worley K."/>
            <person name="Petrosino J."/>
            <person name="Highlander S."/>
            <person name="Gibbs R."/>
        </authorList>
    </citation>
    <scope>NUCLEOTIDE SEQUENCE [LARGE SCALE GENOMIC DNA]</scope>
    <source>
        <strain evidence="6 7">2681</strain>
    </source>
</reference>
<feature type="transmembrane region" description="Helical" evidence="5">
    <location>
        <begin position="73"/>
        <end position="96"/>
    </location>
</feature>
<protein>
    <submittedName>
        <fullName evidence="6">Isoprenylcysteine carboxyl methyltransferase family protein</fullName>
    </submittedName>
</protein>
<dbReference type="Proteomes" id="UP000005316">
    <property type="component" value="Unassembled WGS sequence"/>
</dbReference>
<evidence type="ECO:0000256" key="1">
    <source>
        <dbReference type="ARBA" id="ARBA00004127"/>
    </source>
</evidence>
<dbReference type="OrthoDB" id="9782395at2"/>
<dbReference type="eggNOG" id="COG2020">
    <property type="taxonomic scope" value="Bacteria"/>
</dbReference>
<feature type="transmembrane region" description="Helical" evidence="5">
    <location>
        <begin position="125"/>
        <end position="156"/>
    </location>
</feature>
<accession>F9DWR6</accession>
<dbReference type="STRING" id="759851.SAMN04244570_2995"/>
<organism evidence="6 7">
    <name type="scientific">Sporosarcina newyorkensis 2681</name>
    <dbReference type="NCBI Taxonomy" id="1027292"/>
    <lineage>
        <taxon>Bacteria</taxon>
        <taxon>Bacillati</taxon>
        <taxon>Bacillota</taxon>
        <taxon>Bacilli</taxon>
        <taxon>Bacillales</taxon>
        <taxon>Caryophanaceae</taxon>
        <taxon>Sporosarcina</taxon>
    </lineage>
</organism>
<evidence type="ECO:0000313" key="6">
    <source>
        <dbReference type="EMBL" id="EGQ21520.1"/>
    </source>
</evidence>
<dbReference type="PANTHER" id="PTHR12714:SF9">
    <property type="entry name" value="PROTEIN-S-ISOPRENYLCYSTEINE O-METHYLTRANSFERASE"/>
    <property type="match status" value="1"/>
</dbReference>
<proteinExistence type="predicted"/>
<gene>
    <name evidence="6" type="ORF">HMPREF9372_3247</name>
</gene>
<dbReference type="Gene3D" id="1.20.120.1630">
    <property type="match status" value="1"/>
</dbReference>
<evidence type="ECO:0000256" key="3">
    <source>
        <dbReference type="ARBA" id="ARBA00022989"/>
    </source>
</evidence>
<keyword evidence="6" id="KW-0489">Methyltransferase</keyword>
<dbReference type="RefSeq" id="WP_009497932.1">
    <property type="nucleotide sequence ID" value="NZ_GL982998.1"/>
</dbReference>
<dbReference type="GO" id="GO:0032259">
    <property type="term" value="P:methylation"/>
    <property type="evidence" value="ECO:0007669"/>
    <property type="project" value="UniProtKB-KW"/>
</dbReference>
<dbReference type="HOGENOM" id="CLU_065200_4_0_9"/>
<dbReference type="GO" id="GO:0012505">
    <property type="term" value="C:endomembrane system"/>
    <property type="evidence" value="ECO:0007669"/>
    <property type="project" value="UniProtKB-SubCell"/>
</dbReference>
<dbReference type="Pfam" id="PF04191">
    <property type="entry name" value="PEMT"/>
    <property type="match status" value="1"/>
</dbReference>
<dbReference type="EMBL" id="AFPZ01000102">
    <property type="protein sequence ID" value="EGQ21520.1"/>
    <property type="molecule type" value="Genomic_DNA"/>
</dbReference>
<evidence type="ECO:0000256" key="2">
    <source>
        <dbReference type="ARBA" id="ARBA00022692"/>
    </source>
</evidence>
<name>F9DWR6_9BACL</name>
<dbReference type="GO" id="GO:0008168">
    <property type="term" value="F:methyltransferase activity"/>
    <property type="evidence" value="ECO:0007669"/>
    <property type="project" value="UniProtKB-KW"/>
</dbReference>
<keyword evidence="2 5" id="KW-0812">Transmembrane</keyword>
<dbReference type="AlphaFoldDB" id="F9DWR6"/>
<feature type="transmembrane region" description="Helical" evidence="5">
    <location>
        <begin position="42"/>
        <end position="61"/>
    </location>
</feature>
<evidence type="ECO:0000256" key="5">
    <source>
        <dbReference type="SAM" id="Phobius"/>
    </source>
</evidence>